<dbReference type="Proteomes" id="UP000292095">
    <property type="component" value="Unassembled WGS sequence"/>
</dbReference>
<dbReference type="AlphaFoldDB" id="A0AB37XBW4"/>
<protein>
    <recommendedName>
        <fullName evidence="3">DUF559 domain-containing protein</fullName>
    </recommendedName>
</protein>
<evidence type="ECO:0008006" key="3">
    <source>
        <dbReference type="Google" id="ProtNLM"/>
    </source>
</evidence>
<gene>
    <name evidence="1" type="ORF">C0Q91_16910</name>
</gene>
<dbReference type="EMBL" id="PKLK01000019">
    <property type="protein sequence ID" value="RZE38531.1"/>
    <property type="molecule type" value="Genomic_DNA"/>
</dbReference>
<comment type="caution">
    <text evidence="1">The sequence shown here is derived from an EMBL/GenBank/DDBJ whole genome shotgun (WGS) entry which is preliminary data.</text>
</comment>
<accession>A0AB37XBW4</accession>
<organism evidence="1 2">
    <name type="scientific">Streptomyces albidoflavus</name>
    <dbReference type="NCBI Taxonomy" id="1886"/>
    <lineage>
        <taxon>Bacteria</taxon>
        <taxon>Bacillati</taxon>
        <taxon>Actinomycetota</taxon>
        <taxon>Actinomycetes</taxon>
        <taxon>Kitasatosporales</taxon>
        <taxon>Streptomycetaceae</taxon>
        <taxon>Streptomyces</taxon>
        <taxon>Streptomyces albidoflavus group</taxon>
    </lineage>
</organism>
<sequence>MEGQLTNSFAQPPAGSGRSLTYVEMLSDTALKDEEREALVAETLMAYMSTLLARRGEGATAQLLLQVDRWSLEWDERGDEKDLTLQVDPANVSQFTEEVLQKLRHLCQEISGRLSLGVNWVEVKETLPVVGPGWREMVQRELSGERPSNQARRLQPSPRRWLEDNLAFTNGGEQLVYKLLKHRQEKVLPREETIAIFPLPNGRIAGRTWEPDFLVAYKGRVGILEIDGPHHNARRALDVTREHLMHDSGIAYIDRVPVEALENRAEIERVIDRFLRRLAEPR</sequence>
<evidence type="ECO:0000313" key="1">
    <source>
        <dbReference type="EMBL" id="RZE38531.1"/>
    </source>
</evidence>
<proteinExistence type="predicted"/>
<reference evidence="1 2" key="1">
    <citation type="submission" date="2017-12" db="EMBL/GenBank/DDBJ databases">
        <title>Population genomics insights into the ecological differentiation and adaptive evolution in streptomycetes.</title>
        <authorList>
            <person name="Li Y."/>
            <person name="Huang Y."/>
        </authorList>
    </citation>
    <scope>NUCLEOTIDE SEQUENCE [LARGE SCALE GENOMIC DNA]</scope>
    <source>
        <strain evidence="1 2">FXJ.2339</strain>
    </source>
</reference>
<evidence type="ECO:0000313" key="2">
    <source>
        <dbReference type="Proteomes" id="UP000292095"/>
    </source>
</evidence>
<name>A0AB37XBW4_9ACTN</name>